<dbReference type="InterPro" id="IPR020103">
    <property type="entry name" value="PsdUridine_synth_cat_dom_sf"/>
</dbReference>
<keyword evidence="7" id="KW-1185">Reference proteome</keyword>
<feature type="domain" description="Pseudouridine synthase RsuA/RluA-like" evidence="5">
    <location>
        <begin position="99"/>
        <end position="250"/>
    </location>
</feature>
<dbReference type="AlphaFoldDB" id="G5IFC6"/>
<evidence type="ECO:0000256" key="2">
    <source>
        <dbReference type="ARBA" id="ARBA00010876"/>
    </source>
</evidence>
<reference evidence="6 7" key="1">
    <citation type="submission" date="2011-08" db="EMBL/GenBank/DDBJ databases">
        <title>The Genome Sequence of Clostridium hathewayi WAL-18680.</title>
        <authorList>
            <consortium name="The Broad Institute Genome Sequencing Platform"/>
            <person name="Earl A."/>
            <person name="Ward D."/>
            <person name="Feldgarden M."/>
            <person name="Gevers D."/>
            <person name="Finegold S.M."/>
            <person name="Summanen P.H."/>
            <person name="Molitoris D.R."/>
            <person name="Song M."/>
            <person name="Daigneault M."/>
            <person name="Allen-Vercoe E."/>
            <person name="Young S.K."/>
            <person name="Zeng Q."/>
            <person name="Gargeya S."/>
            <person name="Fitzgerald M."/>
            <person name="Haas B."/>
            <person name="Abouelleil A."/>
            <person name="Alvarado L."/>
            <person name="Arachchi H.M."/>
            <person name="Berlin A."/>
            <person name="Brown A."/>
            <person name="Chapman S.B."/>
            <person name="Chen Z."/>
            <person name="Dunbar C."/>
            <person name="Freedman E."/>
            <person name="Gearin G."/>
            <person name="Gellesch M."/>
            <person name="Goldberg J."/>
            <person name="Griggs A."/>
            <person name="Gujja S."/>
            <person name="Heiman D."/>
            <person name="Howarth C."/>
            <person name="Larson L."/>
            <person name="Lui A."/>
            <person name="MacDonald P.J.P."/>
            <person name="Montmayeur A."/>
            <person name="Murphy C."/>
            <person name="Neiman D."/>
            <person name="Pearson M."/>
            <person name="Priest M."/>
            <person name="Roberts A."/>
            <person name="Saif S."/>
            <person name="Shea T."/>
            <person name="Shenoy N."/>
            <person name="Sisk P."/>
            <person name="Stolte C."/>
            <person name="Sykes S."/>
            <person name="Wortman J."/>
            <person name="Nusbaum C."/>
            <person name="Birren B."/>
        </authorList>
    </citation>
    <scope>NUCLEOTIDE SEQUENCE [LARGE SCALE GENOMIC DNA]</scope>
    <source>
        <strain evidence="6 7">WAL-18680</strain>
    </source>
</reference>
<proteinExistence type="inferred from homology"/>
<dbReference type="InterPro" id="IPR006225">
    <property type="entry name" value="PsdUridine_synth_RluC/D"/>
</dbReference>
<comment type="catalytic activity">
    <reaction evidence="1 4">
        <text>a uridine in RNA = a pseudouridine in RNA</text>
        <dbReference type="Rhea" id="RHEA:48348"/>
        <dbReference type="Rhea" id="RHEA-COMP:12068"/>
        <dbReference type="Rhea" id="RHEA-COMP:12069"/>
        <dbReference type="ChEBI" id="CHEBI:65314"/>
        <dbReference type="ChEBI" id="CHEBI:65315"/>
    </reaction>
</comment>
<dbReference type="Pfam" id="PF00849">
    <property type="entry name" value="PseudoU_synth_2"/>
    <property type="match status" value="1"/>
</dbReference>
<comment type="function">
    <text evidence="4">Responsible for synthesis of pseudouridine from uracil.</text>
</comment>
<gene>
    <name evidence="6" type="ORF">HMPREF9473_02203</name>
</gene>
<evidence type="ECO:0000256" key="4">
    <source>
        <dbReference type="RuleBase" id="RU362028"/>
    </source>
</evidence>
<dbReference type="GO" id="GO:0000455">
    <property type="term" value="P:enzyme-directed rRNA pseudouridine synthesis"/>
    <property type="evidence" value="ECO:0007669"/>
    <property type="project" value="TreeGrafter"/>
</dbReference>
<sequence>MEANRDKILNMKKLLNYEITTEYENWSVEKFLKSEGYSRHLIVHLRNTENGITVDGKLTYTTHRLSPGEMLTIRLVETERSDTIVPVPMELDIVYEDEDLLVINKAANLPIHPSQGNYDCTLANGVADYYARKGEPFVYRAVNRLDRDTTGLLILAKHALSAAILSRMVAEREIHRQYLAVVSGRLEGNGTITAPIARVDGSTIERCVDFERGDAACTHYQALVYNRELDCTLVSLRLETGRTHQIRVHMKFIGHPLPGDFLYCPDYRYMKRQALHSYCLEFRHPITKKELRFEAPLPDDMKLFIRDIAVPLNSDLRL</sequence>
<dbReference type="PANTHER" id="PTHR21600">
    <property type="entry name" value="MITOCHONDRIAL RNA PSEUDOURIDINE SYNTHASE"/>
    <property type="match status" value="1"/>
</dbReference>
<name>G5IFC6_9FIRM</name>
<dbReference type="PROSITE" id="PS01129">
    <property type="entry name" value="PSI_RLU"/>
    <property type="match status" value="1"/>
</dbReference>
<protein>
    <recommendedName>
        <fullName evidence="4">Pseudouridine synthase</fullName>
        <ecNumber evidence="4">5.4.99.-</ecNumber>
    </recommendedName>
</protein>
<dbReference type="PATRIC" id="fig|742737.3.peg.2230"/>
<dbReference type="EMBL" id="ADLN01000044">
    <property type="protein sequence ID" value="EHI59872.1"/>
    <property type="molecule type" value="Genomic_DNA"/>
</dbReference>
<keyword evidence="4" id="KW-0413">Isomerase</keyword>
<dbReference type="EC" id="5.4.99.-" evidence="4"/>
<dbReference type="Proteomes" id="UP000005384">
    <property type="component" value="Unassembled WGS sequence"/>
</dbReference>
<accession>G5IFC6</accession>
<evidence type="ECO:0000313" key="6">
    <source>
        <dbReference type="EMBL" id="EHI59872.1"/>
    </source>
</evidence>
<dbReference type="InterPro" id="IPR006145">
    <property type="entry name" value="PsdUridine_synth_RsuA/RluA"/>
</dbReference>
<dbReference type="CDD" id="cd02869">
    <property type="entry name" value="PseudoU_synth_RluA_like"/>
    <property type="match status" value="1"/>
</dbReference>
<dbReference type="Gene3D" id="3.30.2350.10">
    <property type="entry name" value="Pseudouridine synthase"/>
    <property type="match status" value="1"/>
</dbReference>
<feature type="active site" evidence="3">
    <location>
        <position position="146"/>
    </location>
</feature>
<dbReference type="InterPro" id="IPR050188">
    <property type="entry name" value="RluA_PseudoU_synthase"/>
</dbReference>
<dbReference type="HOGENOM" id="CLU_016902_8_2_9"/>
<dbReference type="GO" id="GO:0009982">
    <property type="term" value="F:pseudouridine synthase activity"/>
    <property type="evidence" value="ECO:0007669"/>
    <property type="project" value="InterPro"/>
</dbReference>
<evidence type="ECO:0000256" key="3">
    <source>
        <dbReference type="PIRSR" id="PIRSR606225-1"/>
    </source>
</evidence>
<dbReference type="PANTHER" id="PTHR21600:SF35">
    <property type="entry name" value="PSEUDOURIDINE SYNTHASE"/>
    <property type="match status" value="1"/>
</dbReference>
<dbReference type="SUPFAM" id="SSF55120">
    <property type="entry name" value="Pseudouridine synthase"/>
    <property type="match status" value="1"/>
</dbReference>
<dbReference type="GO" id="GO:0003723">
    <property type="term" value="F:RNA binding"/>
    <property type="evidence" value="ECO:0007669"/>
    <property type="project" value="InterPro"/>
</dbReference>
<dbReference type="NCBIfam" id="TIGR00005">
    <property type="entry name" value="rluA_subfam"/>
    <property type="match status" value="1"/>
</dbReference>
<evidence type="ECO:0000259" key="5">
    <source>
        <dbReference type="Pfam" id="PF00849"/>
    </source>
</evidence>
<evidence type="ECO:0000256" key="1">
    <source>
        <dbReference type="ARBA" id="ARBA00000073"/>
    </source>
</evidence>
<comment type="caution">
    <text evidence="6">The sequence shown here is derived from an EMBL/GenBank/DDBJ whole genome shotgun (WGS) entry which is preliminary data.</text>
</comment>
<dbReference type="GO" id="GO:0140098">
    <property type="term" value="F:catalytic activity, acting on RNA"/>
    <property type="evidence" value="ECO:0007669"/>
    <property type="project" value="UniProtKB-ARBA"/>
</dbReference>
<comment type="similarity">
    <text evidence="2 4">Belongs to the pseudouridine synthase RluA family.</text>
</comment>
<evidence type="ECO:0000313" key="7">
    <source>
        <dbReference type="Proteomes" id="UP000005384"/>
    </source>
</evidence>
<dbReference type="InterPro" id="IPR006224">
    <property type="entry name" value="PsdUridine_synth_RluA-like_CS"/>
</dbReference>
<organism evidence="6 7">
    <name type="scientific">Hungatella hathewayi WAL-18680</name>
    <dbReference type="NCBI Taxonomy" id="742737"/>
    <lineage>
        <taxon>Bacteria</taxon>
        <taxon>Bacillati</taxon>
        <taxon>Bacillota</taxon>
        <taxon>Clostridia</taxon>
        <taxon>Lachnospirales</taxon>
        <taxon>Lachnospiraceae</taxon>
        <taxon>Hungatella</taxon>
    </lineage>
</organism>